<evidence type="ECO:0000313" key="4">
    <source>
        <dbReference type="Proteomes" id="UP001642409"/>
    </source>
</evidence>
<keyword evidence="4" id="KW-1185">Reference proteome</keyword>
<evidence type="ECO:0000256" key="1">
    <source>
        <dbReference type="ARBA" id="ARBA00022468"/>
    </source>
</evidence>
<dbReference type="CDD" id="cd00159">
    <property type="entry name" value="RhoGAP"/>
    <property type="match status" value="1"/>
</dbReference>
<evidence type="ECO:0000259" key="2">
    <source>
        <dbReference type="PROSITE" id="PS50238"/>
    </source>
</evidence>
<accession>A0ABP1HVU6</accession>
<feature type="domain" description="Rho-GAP" evidence="2">
    <location>
        <begin position="1"/>
        <end position="181"/>
    </location>
</feature>
<gene>
    <name evidence="3" type="ORF">HINF_LOCUS18335</name>
</gene>
<name>A0ABP1HVU6_9EUKA</name>
<protein>
    <submittedName>
        <fullName evidence="3">Putative</fullName>
    </submittedName>
</protein>
<dbReference type="InterPro" id="IPR008936">
    <property type="entry name" value="Rho_GTPase_activation_prot"/>
</dbReference>
<keyword evidence="1" id="KW-0343">GTPase activation</keyword>
<organism evidence="3 4">
    <name type="scientific">Hexamita inflata</name>
    <dbReference type="NCBI Taxonomy" id="28002"/>
    <lineage>
        <taxon>Eukaryota</taxon>
        <taxon>Metamonada</taxon>
        <taxon>Diplomonadida</taxon>
        <taxon>Hexamitidae</taxon>
        <taxon>Hexamitinae</taxon>
        <taxon>Hexamita</taxon>
    </lineage>
</organism>
<proteinExistence type="predicted"/>
<reference evidence="3 4" key="1">
    <citation type="submission" date="2024-07" db="EMBL/GenBank/DDBJ databases">
        <authorList>
            <person name="Akdeniz Z."/>
        </authorList>
    </citation>
    <scope>NUCLEOTIDE SEQUENCE [LARGE SCALE GENOMIC DNA]</scope>
</reference>
<dbReference type="SMART" id="SM00324">
    <property type="entry name" value="RhoGAP"/>
    <property type="match status" value="1"/>
</dbReference>
<dbReference type="PROSITE" id="PS50238">
    <property type="entry name" value="RHOGAP"/>
    <property type="match status" value="1"/>
</dbReference>
<dbReference type="Pfam" id="PF00620">
    <property type="entry name" value="RhoGAP"/>
    <property type="match status" value="1"/>
</dbReference>
<dbReference type="InterPro" id="IPR000198">
    <property type="entry name" value="RhoGAP_dom"/>
</dbReference>
<dbReference type="PANTHER" id="PTHR23176:SF0">
    <property type="entry name" value="RHO GTPASE ACTIVATING PROTEIN AT 19D, ISOFORM D"/>
    <property type="match status" value="1"/>
</dbReference>
<comment type="caution">
    <text evidence="3">The sequence shown here is derived from an EMBL/GenBank/DDBJ whole genome shotgun (WGS) entry which is preliminary data.</text>
</comment>
<dbReference type="Proteomes" id="UP001642409">
    <property type="component" value="Unassembled WGS sequence"/>
</dbReference>
<dbReference type="SUPFAM" id="SSF48350">
    <property type="entry name" value="GTPase activation domain, GAP"/>
    <property type="match status" value="1"/>
</dbReference>
<dbReference type="EMBL" id="CAXDID020000047">
    <property type="protein sequence ID" value="CAL6003304.1"/>
    <property type="molecule type" value="Genomic_DNA"/>
</dbReference>
<dbReference type="Gene3D" id="1.10.555.10">
    <property type="entry name" value="Rho GTPase activation protein"/>
    <property type="match status" value="1"/>
</dbReference>
<dbReference type="InterPro" id="IPR050729">
    <property type="entry name" value="Rho-GAP"/>
</dbReference>
<sequence>MEIQIFDRLADNCYQFIDQRCIREKGIYRIPGNNTESQEIYQRYIQHDFCDLSTTLKDDFTVTTLLKYSITQLETPLIPHSLYPILRSILYIKEETGKLPRRALTKVIQMIPDKNMKILVKLIRHLKHVADLKEFNQMGLVNLLIVFGLTLLKAFNENPLEEMRANPIILKILFDEIIALNHL</sequence>
<dbReference type="PANTHER" id="PTHR23176">
    <property type="entry name" value="RHO/RAC/CDC GTPASE-ACTIVATING PROTEIN"/>
    <property type="match status" value="1"/>
</dbReference>
<evidence type="ECO:0000313" key="3">
    <source>
        <dbReference type="EMBL" id="CAL6003304.1"/>
    </source>
</evidence>